<feature type="transmembrane region" description="Helical" evidence="8">
    <location>
        <begin position="156"/>
        <end position="175"/>
    </location>
</feature>
<dbReference type="PANTHER" id="PTHR33908">
    <property type="entry name" value="MANNOSYLTRANSFERASE YKCB-RELATED"/>
    <property type="match status" value="1"/>
</dbReference>
<evidence type="ECO:0000256" key="4">
    <source>
        <dbReference type="ARBA" id="ARBA00022679"/>
    </source>
</evidence>
<feature type="transmembrane region" description="Helical" evidence="8">
    <location>
        <begin position="222"/>
        <end position="242"/>
    </location>
</feature>
<evidence type="ECO:0000256" key="8">
    <source>
        <dbReference type="SAM" id="Phobius"/>
    </source>
</evidence>
<comment type="caution">
    <text evidence="10">The sequence shown here is derived from an EMBL/GenBank/DDBJ whole genome shotgun (WGS) entry which is preliminary data.</text>
</comment>
<dbReference type="GO" id="GO:0005886">
    <property type="term" value="C:plasma membrane"/>
    <property type="evidence" value="ECO:0007669"/>
    <property type="project" value="UniProtKB-SubCell"/>
</dbReference>
<feature type="domain" description="Glycosyltransferase RgtA/B/C/D-like" evidence="9">
    <location>
        <begin position="83"/>
        <end position="239"/>
    </location>
</feature>
<dbReference type="EMBL" id="MEYS01000001">
    <property type="protein sequence ID" value="OGD34349.1"/>
    <property type="molecule type" value="Genomic_DNA"/>
</dbReference>
<organism evidence="10 11">
    <name type="scientific">Candidatus Azambacteria bacterium RIFCSPLOWO2_01_FULL_46_25</name>
    <dbReference type="NCBI Taxonomy" id="1797298"/>
    <lineage>
        <taxon>Bacteria</taxon>
        <taxon>Candidatus Azamiibacteriota</taxon>
    </lineage>
</organism>
<reference evidence="10 11" key="1">
    <citation type="journal article" date="2016" name="Nat. Commun.">
        <title>Thousands of microbial genomes shed light on interconnected biogeochemical processes in an aquifer system.</title>
        <authorList>
            <person name="Anantharaman K."/>
            <person name="Brown C.T."/>
            <person name="Hug L.A."/>
            <person name="Sharon I."/>
            <person name="Castelle C.J."/>
            <person name="Probst A.J."/>
            <person name="Thomas B.C."/>
            <person name="Singh A."/>
            <person name="Wilkins M.J."/>
            <person name="Karaoz U."/>
            <person name="Brodie E.L."/>
            <person name="Williams K.H."/>
            <person name="Hubbard S.S."/>
            <person name="Banfield J.F."/>
        </authorList>
    </citation>
    <scope>NUCLEOTIDE SEQUENCE [LARGE SCALE GENOMIC DNA]</scope>
</reference>
<evidence type="ECO:0000256" key="3">
    <source>
        <dbReference type="ARBA" id="ARBA00022676"/>
    </source>
</evidence>
<proteinExistence type="predicted"/>
<gene>
    <name evidence="10" type="ORF">A2988_02365</name>
</gene>
<protein>
    <recommendedName>
        <fullName evidence="9">Glycosyltransferase RgtA/B/C/D-like domain-containing protein</fullName>
    </recommendedName>
</protein>
<evidence type="ECO:0000313" key="11">
    <source>
        <dbReference type="Proteomes" id="UP000176650"/>
    </source>
</evidence>
<dbReference type="AlphaFoldDB" id="A0A1F5BUP5"/>
<dbReference type="InterPro" id="IPR050297">
    <property type="entry name" value="LipidA_mod_glycosyltrf_83"/>
</dbReference>
<name>A0A1F5BUP5_9BACT</name>
<keyword evidence="4" id="KW-0808">Transferase</keyword>
<keyword evidence="6 8" id="KW-1133">Transmembrane helix</keyword>
<keyword evidence="5 8" id="KW-0812">Transmembrane</keyword>
<evidence type="ECO:0000256" key="6">
    <source>
        <dbReference type="ARBA" id="ARBA00022989"/>
    </source>
</evidence>
<keyword evidence="2" id="KW-1003">Cell membrane</keyword>
<feature type="transmembrane region" description="Helical" evidence="8">
    <location>
        <begin position="106"/>
        <end position="126"/>
    </location>
</feature>
<dbReference type="InterPro" id="IPR038731">
    <property type="entry name" value="RgtA/B/C-like"/>
</dbReference>
<dbReference type="Pfam" id="PF13231">
    <property type="entry name" value="PMT_2"/>
    <property type="match status" value="1"/>
</dbReference>
<dbReference type="STRING" id="1797298.A2988_02365"/>
<evidence type="ECO:0000256" key="5">
    <source>
        <dbReference type="ARBA" id="ARBA00022692"/>
    </source>
</evidence>
<comment type="subcellular location">
    <subcellularLocation>
        <location evidence="1">Cell membrane</location>
        <topology evidence="1">Multi-pass membrane protein</topology>
    </subcellularLocation>
</comment>
<sequence length="573" mass="64046">MKKIPKTTNATGQRDDARFFVIALVGLVLYFWNLTGGDLLSDNALNSFMALGWLDYLGGGQTTPIQWFGAIPWWANLSFHGLPPLVLAVQHFFFSLLGPTVFAAKLPFALAGFALIFVIYFIFKQFKSEENALLAAALIAVSSFGIWASRAGYLEGIEVLFIALCFLFFLEYLKSGAQKHLLWWGIFAGLALLSKYTALFLLPAAGAYLLLWRRDAFKKRAFWLALLCLLAVLSPLIVYNAYVYQTRGHFDAALSSMIGMHSEDFGQLAERGISLRLAGNLKDIFKAISDTASAPLFATMVISLLYLVVKVVRKKGDPLERFLFLNVFFLLAMFAVSGAGLRFLSIVVPFFSASAAIFLYDAAQFLKQKHAAAGFALWGLAFVIIAWEAVYAANTHFSNKPLAASTWFSSASLRLENKGFNQLDAYLNEKAFPALPPLKRPATFEDVGSVDVSDVSNNSIVFFDEAVHWFSYSWYFQKYIYYKLPVVSLDNYIRALPEGTDPLTDMKRMNAKDAYYILSVNESVLDSVKKRNPDARKLGQAFAKYLDANHFAADEIRDSQGNIAFRAYHITFN</sequence>
<dbReference type="GO" id="GO:0009103">
    <property type="term" value="P:lipopolysaccharide biosynthetic process"/>
    <property type="evidence" value="ECO:0007669"/>
    <property type="project" value="UniProtKB-ARBA"/>
</dbReference>
<dbReference type="GO" id="GO:0016763">
    <property type="term" value="F:pentosyltransferase activity"/>
    <property type="evidence" value="ECO:0007669"/>
    <property type="project" value="TreeGrafter"/>
</dbReference>
<accession>A0A1F5BUP5</accession>
<feature type="transmembrane region" description="Helical" evidence="8">
    <location>
        <begin position="292"/>
        <end position="309"/>
    </location>
</feature>
<keyword evidence="7 8" id="KW-0472">Membrane</keyword>
<dbReference type="Proteomes" id="UP000176650">
    <property type="component" value="Unassembled WGS sequence"/>
</dbReference>
<feature type="transmembrane region" description="Helical" evidence="8">
    <location>
        <begin position="372"/>
        <end position="393"/>
    </location>
</feature>
<feature type="transmembrane region" description="Helical" evidence="8">
    <location>
        <begin position="321"/>
        <end position="337"/>
    </location>
</feature>
<evidence type="ECO:0000313" key="10">
    <source>
        <dbReference type="EMBL" id="OGD34349.1"/>
    </source>
</evidence>
<keyword evidence="3" id="KW-0328">Glycosyltransferase</keyword>
<evidence type="ECO:0000259" key="9">
    <source>
        <dbReference type="Pfam" id="PF13231"/>
    </source>
</evidence>
<feature type="transmembrane region" description="Helical" evidence="8">
    <location>
        <begin position="181"/>
        <end position="210"/>
    </location>
</feature>
<dbReference type="PANTHER" id="PTHR33908:SF11">
    <property type="entry name" value="MEMBRANE PROTEIN"/>
    <property type="match status" value="1"/>
</dbReference>
<feature type="transmembrane region" description="Helical" evidence="8">
    <location>
        <begin position="20"/>
        <end position="40"/>
    </location>
</feature>
<evidence type="ECO:0000256" key="1">
    <source>
        <dbReference type="ARBA" id="ARBA00004651"/>
    </source>
</evidence>
<evidence type="ECO:0000256" key="7">
    <source>
        <dbReference type="ARBA" id="ARBA00023136"/>
    </source>
</evidence>
<evidence type="ECO:0000256" key="2">
    <source>
        <dbReference type="ARBA" id="ARBA00022475"/>
    </source>
</evidence>